<evidence type="ECO:0000256" key="2">
    <source>
        <dbReference type="ARBA" id="ARBA00001966"/>
    </source>
</evidence>
<dbReference type="EC" id="3.2.2.31" evidence="4"/>
<dbReference type="GO" id="GO:0032357">
    <property type="term" value="F:oxidized purine DNA binding"/>
    <property type="evidence" value="ECO:0007669"/>
    <property type="project" value="TreeGrafter"/>
</dbReference>
<evidence type="ECO:0000313" key="14">
    <source>
        <dbReference type="EMBL" id="OGG11577.1"/>
    </source>
</evidence>
<dbReference type="GO" id="GO:0046872">
    <property type="term" value="F:metal ion binding"/>
    <property type="evidence" value="ECO:0007669"/>
    <property type="project" value="UniProtKB-KW"/>
</dbReference>
<evidence type="ECO:0000256" key="7">
    <source>
        <dbReference type="ARBA" id="ARBA00022763"/>
    </source>
</evidence>
<dbReference type="PANTHER" id="PTHR42944">
    <property type="entry name" value="ADENINE DNA GLYCOSYLASE"/>
    <property type="match status" value="1"/>
</dbReference>
<evidence type="ECO:0000256" key="5">
    <source>
        <dbReference type="ARBA" id="ARBA00022023"/>
    </source>
</evidence>
<comment type="catalytic activity">
    <reaction evidence="1">
        <text>Hydrolyzes free adenine bases from 7,8-dihydro-8-oxoguanine:adenine mismatched double-stranded DNA, leaving an apurinic site.</text>
        <dbReference type="EC" id="3.2.2.31"/>
    </reaction>
</comment>
<comment type="similarity">
    <text evidence="3">Belongs to the Nth/MutY family.</text>
</comment>
<keyword evidence="9" id="KW-0408">Iron</keyword>
<keyword evidence="11" id="KW-0234">DNA repair</keyword>
<dbReference type="AlphaFoldDB" id="A0A1F5ZHJ4"/>
<feature type="domain" description="HhH-GPD" evidence="13">
    <location>
        <begin position="43"/>
        <end position="190"/>
    </location>
</feature>
<proteinExistence type="inferred from homology"/>
<gene>
    <name evidence="14" type="ORF">A2Z00_05085</name>
</gene>
<evidence type="ECO:0000313" key="15">
    <source>
        <dbReference type="Proteomes" id="UP000177268"/>
    </source>
</evidence>
<evidence type="ECO:0000256" key="3">
    <source>
        <dbReference type="ARBA" id="ARBA00008343"/>
    </source>
</evidence>
<dbReference type="SMART" id="SM00478">
    <property type="entry name" value="ENDO3c"/>
    <property type="match status" value="1"/>
</dbReference>
<dbReference type="InterPro" id="IPR044298">
    <property type="entry name" value="MIG/MutY"/>
</dbReference>
<dbReference type="Pfam" id="PF00633">
    <property type="entry name" value="HHH"/>
    <property type="match status" value="1"/>
</dbReference>
<protein>
    <recommendedName>
        <fullName evidence="5">Adenine DNA glycosylase</fullName>
        <ecNumber evidence="4">3.2.2.31</ecNumber>
    </recommendedName>
</protein>
<dbReference type="CDD" id="cd00056">
    <property type="entry name" value="ENDO3c"/>
    <property type="match status" value="1"/>
</dbReference>
<comment type="cofactor">
    <cofactor evidence="2">
        <name>[4Fe-4S] cluster</name>
        <dbReference type="ChEBI" id="CHEBI:49883"/>
    </cofactor>
</comment>
<dbReference type="STRING" id="1798370.A2Z00_05085"/>
<dbReference type="Pfam" id="PF00730">
    <property type="entry name" value="HhH-GPD"/>
    <property type="match status" value="1"/>
</dbReference>
<dbReference type="InterPro" id="IPR011257">
    <property type="entry name" value="DNA_glycosylase"/>
</dbReference>
<reference evidence="14 15" key="1">
    <citation type="journal article" date="2016" name="Nat. Commun.">
        <title>Thousands of microbial genomes shed light on interconnected biogeochemical processes in an aquifer system.</title>
        <authorList>
            <person name="Anantharaman K."/>
            <person name="Brown C.T."/>
            <person name="Hug L.A."/>
            <person name="Sharon I."/>
            <person name="Castelle C.J."/>
            <person name="Probst A.J."/>
            <person name="Thomas B.C."/>
            <person name="Singh A."/>
            <person name="Wilkins M.J."/>
            <person name="Karaoz U."/>
            <person name="Brodie E.L."/>
            <person name="Williams K.H."/>
            <person name="Hubbard S.S."/>
            <person name="Banfield J.F."/>
        </authorList>
    </citation>
    <scope>NUCLEOTIDE SEQUENCE [LARGE SCALE GENOMIC DNA]</scope>
</reference>
<dbReference type="GO" id="GO:0006298">
    <property type="term" value="P:mismatch repair"/>
    <property type="evidence" value="ECO:0007669"/>
    <property type="project" value="TreeGrafter"/>
</dbReference>
<evidence type="ECO:0000256" key="4">
    <source>
        <dbReference type="ARBA" id="ARBA00012045"/>
    </source>
</evidence>
<dbReference type="GO" id="GO:0000701">
    <property type="term" value="F:purine-specific mismatch base pair DNA N-glycosylase activity"/>
    <property type="evidence" value="ECO:0007669"/>
    <property type="project" value="UniProtKB-EC"/>
</dbReference>
<dbReference type="Proteomes" id="UP000177268">
    <property type="component" value="Unassembled WGS sequence"/>
</dbReference>
<dbReference type="Gene3D" id="1.10.1670.10">
    <property type="entry name" value="Helix-hairpin-Helix base-excision DNA repair enzymes (C-terminal)"/>
    <property type="match status" value="1"/>
</dbReference>
<comment type="caution">
    <text evidence="14">The sequence shown here is derived from an EMBL/GenBank/DDBJ whole genome shotgun (WGS) entry which is preliminary data.</text>
</comment>
<evidence type="ECO:0000256" key="12">
    <source>
        <dbReference type="ARBA" id="ARBA00023295"/>
    </source>
</evidence>
<evidence type="ECO:0000256" key="10">
    <source>
        <dbReference type="ARBA" id="ARBA00023014"/>
    </source>
</evidence>
<evidence type="ECO:0000256" key="1">
    <source>
        <dbReference type="ARBA" id="ARBA00000843"/>
    </source>
</evidence>
<dbReference type="GO" id="GO:0034039">
    <property type="term" value="F:8-oxo-7,8-dihydroguanine DNA N-glycosylase activity"/>
    <property type="evidence" value="ECO:0007669"/>
    <property type="project" value="TreeGrafter"/>
</dbReference>
<evidence type="ECO:0000259" key="13">
    <source>
        <dbReference type="SMART" id="SM00478"/>
    </source>
</evidence>
<dbReference type="GO" id="GO:0006284">
    <property type="term" value="P:base-excision repair"/>
    <property type="evidence" value="ECO:0007669"/>
    <property type="project" value="InterPro"/>
</dbReference>
<dbReference type="Gene3D" id="1.10.340.30">
    <property type="entry name" value="Hypothetical protein, domain 2"/>
    <property type="match status" value="1"/>
</dbReference>
<evidence type="ECO:0000256" key="6">
    <source>
        <dbReference type="ARBA" id="ARBA00022723"/>
    </source>
</evidence>
<dbReference type="GO" id="GO:0035485">
    <property type="term" value="F:adenine/guanine mispair binding"/>
    <property type="evidence" value="ECO:0007669"/>
    <property type="project" value="TreeGrafter"/>
</dbReference>
<evidence type="ECO:0000256" key="11">
    <source>
        <dbReference type="ARBA" id="ARBA00023204"/>
    </source>
</evidence>
<dbReference type="GO" id="GO:0051536">
    <property type="term" value="F:iron-sulfur cluster binding"/>
    <property type="evidence" value="ECO:0007669"/>
    <property type="project" value="UniProtKB-KW"/>
</dbReference>
<dbReference type="InterPro" id="IPR000445">
    <property type="entry name" value="HhH_motif"/>
</dbReference>
<keyword evidence="6" id="KW-0479">Metal-binding</keyword>
<evidence type="ECO:0000256" key="9">
    <source>
        <dbReference type="ARBA" id="ARBA00023004"/>
    </source>
</evidence>
<evidence type="ECO:0000256" key="8">
    <source>
        <dbReference type="ARBA" id="ARBA00022801"/>
    </source>
</evidence>
<dbReference type="PANTHER" id="PTHR42944:SF1">
    <property type="entry name" value="ADENINE DNA GLYCOSYLASE"/>
    <property type="match status" value="1"/>
</dbReference>
<sequence>MKLTKQNIQRFQSTIFRWWETNKRDLPWRHTHDPYNILVSEVMLQQTQVPRVIAKYREFIERYPTVNSLALASPGSVLRAWKGMGYNRRALYLQKAARAIVERYKGIFPRNEQELRELPGLGTYTARAILVFAFKQNVSMVDTNIRQIITHYFFNDSPQKEKVIQITADQLLPKGKSWEWHQALMDYGALKFHEVKMKRPEQSRGTTIPFKNSNRLFRGRIVDRLREEDIKERKLIDEFASLYKKDDQFIRHIIEGLMKDGLISRRKGFLSLPE</sequence>
<keyword evidence="7" id="KW-0227">DNA damage</keyword>
<name>A0A1F5ZHJ4_9BACT</name>
<keyword evidence="10" id="KW-0411">Iron-sulfur</keyword>
<organism evidence="14 15">
    <name type="scientific">Candidatus Gottesmanbacteria bacterium RBG_13_45_10</name>
    <dbReference type="NCBI Taxonomy" id="1798370"/>
    <lineage>
        <taxon>Bacteria</taxon>
        <taxon>Candidatus Gottesmaniibacteriota</taxon>
    </lineage>
</organism>
<dbReference type="InterPro" id="IPR003265">
    <property type="entry name" value="HhH-GPD_domain"/>
</dbReference>
<accession>A0A1F5ZHJ4</accession>
<keyword evidence="12" id="KW-0326">Glycosidase</keyword>
<dbReference type="EMBL" id="MFIZ01000024">
    <property type="protein sequence ID" value="OGG11577.1"/>
    <property type="molecule type" value="Genomic_DNA"/>
</dbReference>
<dbReference type="SUPFAM" id="SSF48150">
    <property type="entry name" value="DNA-glycosylase"/>
    <property type="match status" value="1"/>
</dbReference>
<dbReference type="InterPro" id="IPR023170">
    <property type="entry name" value="HhH_base_excis_C"/>
</dbReference>
<keyword evidence="8" id="KW-0378">Hydrolase</keyword>